<dbReference type="NCBIfam" id="TIGR01968">
    <property type="entry name" value="minD_bact"/>
    <property type="match status" value="1"/>
</dbReference>
<protein>
    <recommendedName>
        <fullName evidence="2">Septum site-determining protein MinD</fullName>
    </recommendedName>
    <alternativeName>
        <fullName evidence="9">Cell division inhibitor MinD</fullName>
    </alternativeName>
</protein>
<accession>A0ABQ4LZ03</accession>
<keyword evidence="12" id="KW-1185">Reference proteome</keyword>
<evidence type="ECO:0000256" key="5">
    <source>
        <dbReference type="ARBA" id="ARBA00022840"/>
    </source>
</evidence>
<dbReference type="SUPFAM" id="SSF52540">
    <property type="entry name" value="P-loop containing nucleoside triphosphate hydrolases"/>
    <property type="match status" value="1"/>
</dbReference>
<dbReference type="PANTHER" id="PTHR43384">
    <property type="entry name" value="SEPTUM SITE-DETERMINING PROTEIN MIND HOMOLOG, CHLOROPLASTIC-RELATED"/>
    <property type="match status" value="1"/>
</dbReference>
<keyword evidence="3" id="KW-0132">Cell division</keyword>
<evidence type="ECO:0000256" key="4">
    <source>
        <dbReference type="ARBA" id="ARBA00022741"/>
    </source>
</evidence>
<comment type="similarity">
    <text evidence="1">Belongs to the ParA family. MinD subfamily.</text>
</comment>
<keyword evidence="4" id="KW-0547">Nucleotide-binding</keyword>
<keyword evidence="7" id="KW-0131">Cell cycle</keyword>
<evidence type="ECO:0000256" key="6">
    <source>
        <dbReference type="ARBA" id="ARBA00023210"/>
    </source>
</evidence>
<dbReference type="EMBL" id="BORW01000018">
    <property type="protein sequence ID" value="GIO68492.1"/>
    <property type="molecule type" value="Genomic_DNA"/>
</dbReference>
<dbReference type="Proteomes" id="UP000680638">
    <property type="component" value="Unassembled WGS sequence"/>
</dbReference>
<dbReference type="RefSeq" id="WP_212950973.1">
    <property type="nucleotide sequence ID" value="NZ_BORW01000018.1"/>
</dbReference>
<dbReference type="CDD" id="cd02036">
    <property type="entry name" value="MinD"/>
    <property type="match status" value="1"/>
</dbReference>
<evidence type="ECO:0000313" key="12">
    <source>
        <dbReference type="Proteomes" id="UP000680638"/>
    </source>
</evidence>
<dbReference type="PANTHER" id="PTHR43384:SF6">
    <property type="entry name" value="SEPTUM SITE-DETERMINING PROTEIN MIND HOMOLOG, CHLOROPLASTIC"/>
    <property type="match status" value="1"/>
</dbReference>
<evidence type="ECO:0000256" key="3">
    <source>
        <dbReference type="ARBA" id="ARBA00022618"/>
    </source>
</evidence>
<dbReference type="Pfam" id="PF13614">
    <property type="entry name" value="AAA_31"/>
    <property type="match status" value="1"/>
</dbReference>
<sequence length="268" mass="29472">MARVICITSGKGGVGKTTVTANLGTSLACLGQKVCLIDADFGLRNLDFPLGLSSRLNYDISDFMAGRCGLHQVTIQDKRLSNLSFISCSGSADHDEDPGLFRDVVHFIAQDYDYVLIDSPAGIENGFRNAVYAADEAIIVTTPNRTAIQDADRVIGLMSDMIDAPPQLIVNMADDPADRVLKLEDIMNILNIGLIGVIHMDMDIMRSVAKGIPIALDPELESGRRFRHIAHNVVQNEQEYVFAEKTKKKRNRLFSFSKGLRWGQSNSV</sequence>
<organism evidence="11 12">
    <name type="scientific">Paenibacillus cookii</name>
    <dbReference type="NCBI Taxonomy" id="157839"/>
    <lineage>
        <taxon>Bacteria</taxon>
        <taxon>Bacillati</taxon>
        <taxon>Bacillota</taxon>
        <taxon>Bacilli</taxon>
        <taxon>Bacillales</taxon>
        <taxon>Paenibacillaceae</taxon>
        <taxon>Paenibacillus</taxon>
    </lineage>
</organism>
<dbReference type="PROSITE" id="PS51257">
    <property type="entry name" value="PROKAR_LIPOPROTEIN"/>
    <property type="match status" value="1"/>
</dbReference>
<keyword evidence="5" id="KW-0067">ATP-binding</keyword>
<evidence type="ECO:0000256" key="8">
    <source>
        <dbReference type="ARBA" id="ARBA00025436"/>
    </source>
</evidence>
<dbReference type="Gene3D" id="3.40.50.300">
    <property type="entry name" value="P-loop containing nucleotide triphosphate hydrolases"/>
    <property type="match status" value="1"/>
</dbReference>
<dbReference type="InterPro" id="IPR027417">
    <property type="entry name" value="P-loop_NTPase"/>
</dbReference>
<evidence type="ECO:0000256" key="7">
    <source>
        <dbReference type="ARBA" id="ARBA00023306"/>
    </source>
</evidence>
<reference evidence="11 12" key="1">
    <citation type="submission" date="2021-03" db="EMBL/GenBank/DDBJ databases">
        <title>Antimicrobial resistance genes in bacteria isolated from Japanese honey, and their potential for conferring macrolide and lincosamide resistance in the American foulbrood pathogen Paenibacillus larvae.</title>
        <authorList>
            <person name="Okamoto M."/>
            <person name="Kumagai M."/>
            <person name="Kanamori H."/>
            <person name="Takamatsu D."/>
        </authorList>
    </citation>
    <scope>NUCLEOTIDE SEQUENCE [LARGE SCALE GENOMIC DNA]</scope>
    <source>
        <strain evidence="11 12">J21TS3</strain>
    </source>
</reference>
<comment type="function">
    <text evidence="8">ATPase required for the correct placement of the division site. Cell division inhibitors MinC and MinD act in concert to form an inhibitor capable of blocking formation of the polar Z ring septums. Rapidly oscillates between the poles of the cell to destabilize FtsZ filaments that have formed before they mature into polar Z rings.</text>
</comment>
<evidence type="ECO:0000259" key="10">
    <source>
        <dbReference type="Pfam" id="PF13614"/>
    </source>
</evidence>
<feature type="domain" description="AAA" evidence="10">
    <location>
        <begin position="3"/>
        <end position="158"/>
    </location>
</feature>
<dbReference type="InterPro" id="IPR050625">
    <property type="entry name" value="ParA/MinD_ATPase"/>
</dbReference>
<evidence type="ECO:0000256" key="2">
    <source>
        <dbReference type="ARBA" id="ARBA00016887"/>
    </source>
</evidence>
<dbReference type="InterPro" id="IPR010223">
    <property type="entry name" value="MinD"/>
</dbReference>
<gene>
    <name evidence="11" type="primary">minD_1</name>
    <name evidence="11" type="ORF">J21TS3_33130</name>
</gene>
<comment type="caution">
    <text evidence="11">The sequence shown here is derived from an EMBL/GenBank/DDBJ whole genome shotgun (WGS) entry which is preliminary data.</text>
</comment>
<keyword evidence="6" id="KW-0717">Septation</keyword>
<evidence type="ECO:0000256" key="9">
    <source>
        <dbReference type="ARBA" id="ARBA00032845"/>
    </source>
</evidence>
<name>A0ABQ4LZ03_9BACL</name>
<evidence type="ECO:0000313" key="11">
    <source>
        <dbReference type="EMBL" id="GIO68492.1"/>
    </source>
</evidence>
<proteinExistence type="inferred from homology"/>
<dbReference type="InterPro" id="IPR025669">
    <property type="entry name" value="AAA_dom"/>
</dbReference>
<evidence type="ECO:0000256" key="1">
    <source>
        <dbReference type="ARBA" id="ARBA00010257"/>
    </source>
</evidence>
<dbReference type="InterPro" id="IPR025501">
    <property type="entry name" value="MinD_FleN"/>
</dbReference>
<dbReference type="PIRSF" id="PIRSF003092">
    <property type="entry name" value="MinD"/>
    <property type="match status" value="1"/>
</dbReference>